<keyword evidence="1" id="KW-0812">Transmembrane</keyword>
<feature type="transmembrane region" description="Helical" evidence="1">
    <location>
        <begin position="157"/>
        <end position="177"/>
    </location>
</feature>
<protein>
    <recommendedName>
        <fullName evidence="4">Transmembrane transport protein</fullName>
    </recommendedName>
</protein>
<comment type="caution">
    <text evidence="2">The sequence shown here is derived from an EMBL/GenBank/DDBJ whole genome shotgun (WGS) entry which is preliminary data.</text>
</comment>
<reference evidence="2 3" key="1">
    <citation type="submission" date="2015-02" db="EMBL/GenBank/DDBJ databases">
        <title>Draft genome sequence of Kitasatospora griseola MF730-N6, a bafilomycin, terpentecin and satosporin producer.</title>
        <authorList>
            <person name="Arens J.C."/>
            <person name="Haltli B."/>
            <person name="Kerr R.G."/>
        </authorList>
    </citation>
    <scope>NUCLEOTIDE SEQUENCE [LARGE SCALE GENOMIC DNA]</scope>
    <source>
        <strain evidence="2 3">MF730-N6</strain>
    </source>
</reference>
<evidence type="ECO:0008006" key="4">
    <source>
        <dbReference type="Google" id="ProtNLM"/>
    </source>
</evidence>
<evidence type="ECO:0000256" key="1">
    <source>
        <dbReference type="SAM" id="Phobius"/>
    </source>
</evidence>
<evidence type="ECO:0000313" key="3">
    <source>
        <dbReference type="Proteomes" id="UP000032066"/>
    </source>
</evidence>
<feature type="transmembrane region" description="Helical" evidence="1">
    <location>
        <begin position="67"/>
        <end position="89"/>
    </location>
</feature>
<dbReference type="EMBL" id="JXZB01000004">
    <property type="protein sequence ID" value="KIQ62885.1"/>
    <property type="molecule type" value="Genomic_DNA"/>
</dbReference>
<dbReference type="AlphaFoldDB" id="A0A0D0N448"/>
<sequence>MIWLTWRQFRTQALIGLAALLLLAGYLLLLGLDVHRAHQDVLAHCAGRDCAGPLGAFADRYRLRADLLGYLLLVLPAVLGVFCGTPLIAREFEAGTHRLVWNQSITRRRWLAVKLTAVAGGCTLAVAFAALLLGWATGPVLAVEGARFEPVAFASHGLAPVACTAFTSVLGATLGLHLRRTVPAMAATLAVFTVLQLALPAFVRPHYQAPERTRVQLTAPIIANLGKIGTYGDIGGLRVPGGPWVIDTSAILDEAGAPVGHTAWFQDCMDHSSLTDLPRCLADHRIHVEITQQPAARYWTFQAVESALFALLTAATAILAVRRLRTRAD</sequence>
<feature type="transmembrane region" description="Helical" evidence="1">
    <location>
        <begin position="184"/>
        <end position="203"/>
    </location>
</feature>
<keyword evidence="3" id="KW-1185">Reference proteome</keyword>
<gene>
    <name evidence="2" type="ORF">TR51_28745</name>
</gene>
<dbReference type="OrthoDB" id="3579673at2"/>
<accession>A0A0D0N448</accession>
<keyword evidence="1" id="KW-0472">Membrane</keyword>
<name>A0A0D0N448_KITGR</name>
<keyword evidence="1" id="KW-1133">Transmembrane helix</keyword>
<organism evidence="2 3">
    <name type="scientific">Kitasatospora griseola</name>
    <name type="common">Streptomyces griseolosporeus</name>
    <dbReference type="NCBI Taxonomy" id="2064"/>
    <lineage>
        <taxon>Bacteria</taxon>
        <taxon>Bacillati</taxon>
        <taxon>Actinomycetota</taxon>
        <taxon>Actinomycetes</taxon>
        <taxon>Kitasatosporales</taxon>
        <taxon>Streptomycetaceae</taxon>
        <taxon>Kitasatospora</taxon>
    </lineage>
</organism>
<evidence type="ECO:0000313" key="2">
    <source>
        <dbReference type="EMBL" id="KIQ62885.1"/>
    </source>
</evidence>
<proteinExistence type="predicted"/>
<dbReference type="STRING" id="2064.TR51_28745"/>
<feature type="transmembrane region" description="Helical" evidence="1">
    <location>
        <begin position="12"/>
        <end position="32"/>
    </location>
</feature>
<dbReference type="Proteomes" id="UP000032066">
    <property type="component" value="Unassembled WGS sequence"/>
</dbReference>
<feature type="transmembrane region" description="Helical" evidence="1">
    <location>
        <begin position="299"/>
        <end position="321"/>
    </location>
</feature>
<feature type="transmembrane region" description="Helical" evidence="1">
    <location>
        <begin position="110"/>
        <end position="137"/>
    </location>
</feature>
<dbReference type="PATRIC" id="fig|2064.6.peg.6105"/>
<dbReference type="RefSeq" id="WP_043915175.1">
    <property type="nucleotide sequence ID" value="NZ_JXZB01000004.1"/>
</dbReference>